<feature type="domain" description="Polymerase/histidinol phosphatase N-terminal" evidence="1">
    <location>
        <begin position="427"/>
        <end position="501"/>
    </location>
</feature>
<dbReference type="NCBIfam" id="NF038032">
    <property type="entry name" value="CehA_McbA_metalo"/>
    <property type="match status" value="1"/>
</dbReference>
<name>A0ABV9LVF4_9ALTE</name>
<dbReference type="InterPro" id="IPR016195">
    <property type="entry name" value="Pol/histidinol_Pase-like"/>
</dbReference>
<dbReference type="InterPro" id="IPR004013">
    <property type="entry name" value="PHP_dom"/>
</dbReference>
<gene>
    <name evidence="2" type="ORF">ACFO4O_08435</name>
</gene>
<evidence type="ECO:0000259" key="1">
    <source>
        <dbReference type="SMART" id="SM00481"/>
    </source>
</evidence>
<dbReference type="Pfam" id="PF02811">
    <property type="entry name" value="PHP"/>
    <property type="match status" value="1"/>
</dbReference>
<dbReference type="Gene3D" id="3.20.20.140">
    <property type="entry name" value="Metal-dependent hydrolases"/>
    <property type="match status" value="1"/>
</dbReference>
<comment type="caution">
    <text evidence="2">The sequence shown here is derived from an EMBL/GenBank/DDBJ whole genome shotgun (WGS) entry which is preliminary data.</text>
</comment>
<dbReference type="Proteomes" id="UP001595897">
    <property type="component" value="Unassembled WGS sequence"/>
</dbReference>
<dbReference type="EMBL" id="JBHSGU010000002">
    <property type="protein sequence ID" value="MFC4700179.1"/>
    <property type="molecule type" value="Genomic_DNA"/>
</dbReference>
<sequence>MIDASALVADKPPITGEVAKTARDNAKALANGLAAPRSFIELRFDEDDVLAISAAGSHLFDNTNVALAYSPSFVQVGASSRINLKITSLYVNARCDITLNNTQSELSSCRLGDLVIPAFVVNALMKAGVWLLFDKEVSNTVDNMLAGLRYENRELVLFANKSADLRERVNQSLRQASGVAKVALSNDLPPPELIDIYLERLYSTDYRGQSLLLPMTELAQLASVRSLDNSPQEENAALIWALAIRYGSARFARLANVDDPETSLGVQIRGREDLALHFLYSAILEQVGNESLSFNIGELKEVLDSGSGGSGFSFVDLAADKAGIAFSKRLTTSYDDAVKAQSLLANAKSEIVFFPFTHDLPEGFSEASFARVFGEMNSPTYQNMESTIDTRISSLPIHNPIHNNRPLFTPPALSKVSAIDQGKWLKVDTHIHTTYSDGANSVDEIAEQASSFGCDVIAITDHGDKNLSGVLSDQYFADIQRANARFPYMTVMAGFEWNIPPFNGREHATVLFDQRPSDLRALAEFRRDFDHYKQRSTRHLNIAPAMAALNEYSAQAAQKPVLIYNHPSRKDASIDENFYDLSQWLSMSDLFIGMSGAPGHQAKRAQDNGSYNETLRTEHGWDPATSKIGGVWDQLLQAGYRVFGARAASDFHNTNMDYWPCQFSSTHVYSNSISPSDVLAALRAGKAWAQHGNFVKSVSFSISSNIKGIERKFVPGEHMSIKQDQALTLSIEIELNKADWQGFATSLDDLNLIIVQSSAISSVSLLPNATRDNHTYSLQLPFNVAKDLKAVRLQGRSIQAGEHHYQFMTNPIFFTEK</sequence>
<dbReference type="RefSeq" id="WP_382407374.1">
    <property type="nucleotide sequence ID" value="NZ_JBHSGU010000002.1"/>
</dbReference>
<keyword evidence="3" id="KW-1185">Reference proteome</keyword>
<reference evidence="3" key="1">
    <citation type="journal article" date="2019" name="Int. J. Syst. Evol. Microbiol.">
        <title>The Global Catalogue of Microorganisms (GCM) 10K type strain sequencing project: providing services to taxonomists for standard genome sequencing and annotation.</title>
        <authorList>
            <consortium name="The Broad Institute Genomics Platform"/>
            <consortium name="The Broad Institute Genome Sequencing Center for Infectious Disease"/>
            <person name="Wu L."/>
            <person name="Ma J."/>
        </authorList>
    </citation>
    <scope>NUCLEOTIDE SEQUENCE [LARGE SCALE GENOMIC DNA]</scope>
    <source>
        <strain evidence="3">KACC 12507</strain>
    </source>
</reference>
<dbReference type="SUPFAM" id="SSF89550">
    <property type="entry name" value="PHP domain-like"/>
    <property type="match status" value="1"/>
</dbReference>
<proteinExistence type="predicted"/>
<accession>A0ABV9LVF4</accession>
<evidence type="ECO:0000313" key="2">
    <source>
        <dbReference type="EMBL" id="MFC4700179.1"/>
    </source>
</evidence>
<dbReference type="SMART" id="SM00481">
    <property type="entry name" value="POLIIIAc"/>
    <property type="match status" value="1"/>
</dbReference>
<organism evidence="2 3">
    <name type="scientific">Glaciecola siphonariae</name>
    <dbReference type="NCBI Taxonomy" id="521012"/>
    <lineage>
        <taxon>Bacteria</taxon>
        <taxon>Pseudomonadati</taxon>
        <taxon>Pseudomonadota</taxon>
        <taxon>Gammaproteobacteria</taxon>
        <taxon>Alteromonadales</taxon>
        <taxon>Alteromonadaceae</taxon>
        <taxon>Glaciecola</taxon>
    </lineage>
</organism>
<dbReference type="InterPro" id="IPR052018">
    <property type="entry name" value="PHP_domain"/>
</dbReference>
<dbReference type="PANTHER" id="PTHR42924:SF3">
    <property type="entry name" value="POLYMERASE_HISTIDINOL PHOSPHATASE N-TERMINAL DOMAIN-CONTAINING PROTEIN"/>
    <property type="match status" value="1"/>
</dbReference>
<dbReference type="PANTHER" id="PTHR42924">
    <property type="entry name" value="EXONUCLEASE"/>
    <property type="match status" value="1"/>
</dbReference>
<evidence type="ECO:0000313" key="3">
    <source>
        <dbReference type="Proteomes" id="UP001595897"/>
    </source>
</evidence>
<protein>
    <submittedName>
        <fullName evidence="2">CehA/McbA family metallohydrolase</fullName>
    </submittedName>
</protein>
<dbReference type="InterPro" id="IPR003141">
    <property type="entry name" value="Pol/His_phosphatase_N"/>
</dbReference>